<sequence length="81" mass="9006">RSQLLRLCRRLDLVTLLLCLSDAELVLVRREKAEYSPVPRQPAIWDGFRSLSPLGPGNLFIPNHNPPPFMSSDCATGAYVG</sequence>
<reference evidence="2" key="5">
    <citation type="journal article" date="2021" name="G3 (Bethesda)">
        <title>Aegilops tauschii genome assembly Aet v5.0 features greater sequence contiguity and improved annotation.</title>
        <authorList>
            <person name="Wang L."/>
            <person name="Zhu T."/>
            <person name="Rodriguez J.C."/>
            <person name="Deal K.R."/>
            <person name="Dubcovsky J."/>
            <person name="McGuire P.E."/>
            <person name="Lux T."/>
            <person name="Spannagl M."/>
            <person name="Mayer K.F.X."/>
            <person name="Baldrich P."/>
            <person name="Meyers B.C."/>
            <person name="Huo N."/>
            <person name="Gu Y.Q."/>
            <person name="Zhou H."/>
            <person name="Devos K.M."/>
            <person name="Bennetzen J.L."/>
            <person name="Unver T."/>
            <person name="Budak H."/>
            <person name="Gulick P.J."/>
            <person name="Galiba G."/>
            <person name="Kalapos B."/>
            <person name="Nelson D.R."/>
            <person name="Li P."/>
            <person name="You F.M."/>
            <person name="Luo M.C."/>
            <person name="Dvorak J."/>
        </authorList>
    </citation>
    <scope>NUCLEOTIDE SEQUENCE [LARGE SCALE GENOMIC DNA]</scope>
    <source>
        <strain evidence="2">cv. AL8/78</strain>
    </source>
</reference>
<name>A0A453RHE3_AEGTS</name>
<reference evidence="3" key="2">
    <citation type="journal article" date="2017" name="Nat. Plants">
        <title>The Aegilops tauschii genome reveals multiple impacts of transposons.</title>
        <authorList>
            <person name="Zhao G."/>
            <person name="Zou C."/>
            <person name="Li K."/>
            <person name="Wang K."/>
            <person name="Li T."/>
            <person name="Gao L."/>
            <person name="Zhang X."/>
            <person name="Wang H."/>
            <person name="Yang Z."/>
            <person name="Liu X."/>
            <person name="Jiang W."/>
            <person name="Mao L."/>
            <person name="Kong X."/>
            <person name="Jiao Y."/>
            <person name="Jia J."/>
        </authorList>
    </citation>
    <scope>NUCLEOTIDE SEQUENCE [LARGE SCALE GENOMIC DNA]</scope>
    <source>
        <strain evidence="3">cv. AL8/78</strain>
    </source>
</reference>
<evidence type="ECO:0000256" key="1">
    <source>
        <dbReference type="SAM" id="SignalP"/>
    </source>
</evidence>
<dbReference type="Gramene" id="AET7Gv20582900.1">
    <property type="protein sequence ID" value="AET7Gv20582900.1"/>
    <property type="gene ID" value="AET7Gv20582900"/>
</dbReference>
<reference evidence="2" key="3">
    <citation type="journal article" date="2017" name="Nature">
        <title>Genome sequence of the progenitor of the wheat D genome Aegilops tauschii.</title>
        <authorList>
            <person name="Luo M.C."/>
            <person name="Gu Y.Q."/>
            <person name="Puiu D."/>
            <person name="Wang H."/>
            <person name="Twardziok S.O."/>
            <person name="Deal K.R."/>
            <person name="Huo N."/>
            <person name="Zhu T."/>
            <person name="Wang L."/>
            <person name="Wang Y."/>
            <person name="McGuire P.E."/>
            <person name="Liu S."/>
            <person name="Long H."/>
            <person name="Ramasamy R.K."/>
            <person name="Rodriguez J.C."/>
            <person name="Van S.L."/>
            <person name="Yuan L."/>
            <person name="Wang Z."/>
            <person name="Xia Z."/>
            <person name="Xiao L."/>
            <person name="Anderson O.D."/>
            <person name="Ouyang S."/>
            <person name="Liang Y."/>
            <person name="Zimin A.V."/>
            <person name="Pertea G."/>
            <person name="Qi P."/>
            <person name="Bennetzen J.L."/>
            <person name="Dai X."/>
            <person name="Dawson M.W."/>
            <person name="Muller H.G."/>
            <person name="Kugler K."/>
            <person name="Rivarola-Duarte L."/>
            <person name="Spannagl M."/>
            <person name="Mayer K.F.X."/>
            <person name="Lu F.H."/>
            <person name="Bevan M.W."/>
            <person name="Leroy P."/>
            <person name="Li P."/>
            <person name="You F.M."/>
            <person name="Sun Q."/>
            <person name="Liu Z."/>
            <person name="Lyons E."/>
            <person name="Wicker T."/>
            <person name="Salzberg S.L."/>
            <person name="Devos K.M."/>
            <person name="Dvorak J."/>
        </authorList>
    </citation>
    <scope>NUCLEOTIDE SEQUENCE [LARGE SCALE GENOMIC DNA]</scope>
    <source>
        <strain evidence="2">cv. AL8/78</strain>
    </source>
</reference>
<accession>A0A453RHE3</accession>
<evidence type="ECO:0000313" key="3">
    <source>
        <dbReference type="Proteomes" id="UP000015105"/>
    </source>
</evidence>
<feature type="chain" id="PRO_5019048660" evidence="1">
    <location>
        <begin position="24"/>
        <end position="81"/>
    </location>
</feature>
<keyword evidence="1" id="KW-0732">Signal</keyword>
<dbReference type="AlphaFoldDB" id="A0A453RHE3"/>
<keyword evidence="3" id="KW-1185">Reference proteome</keyword>
<reference evidence="3" key="1">
    <citation type="journal article" date="2014" name="Science">
        <title>Ancient hybridizations among the ancestral genomes of bread wheat.</title>
        <authorList>
            <consortium name="International Wheat Genome Sequencing Consortium,"/>
            <person name="Marcussen T."/>
            <person name="Sandve S.R."/>
            <person name="Heier L."/>
            <person name="Spannagl M."/>
            <person name="Pfeifer M."/>
            <person name="Jakobsen K.S."/>
            <person name="Wulff B.B."/>
            <person name="Steuernagel B."/>
            <person name="Mayer K.F."/>
            <person name="Olsen O.A."/>
        </authorList>
    </citation>
    <scope>NUCLEOTIDE SEQUENCE [LARGE SCALE GENOMIC DNA]</scope>
    <source>
        <strain evidence="3">cv. AL8/78</strain>
    </source>
</reference>
<protein>
    <submittedName>
        <fullName evidence="2">Uncharacterized protein</fullName>
    </submittedName>
</protein>
<organism evidence="2 3">
    <name type="scientific">Aegilops tauschii subsp. strangulata</name>
    <name type="common">Goatgrass</name>
    <dbReference type="NCBI Taxonomy" id="200361"/>
    <lineage>
        <taxon>Eukaryota</taxon>
        <taxon>Viridiplantae</taxon>
        <taxon>Streptophyta</taxon>
        <taxon>Embryophyta</taxon>
        <taxon>Tracheophyta</taxon>
        <taxon>Spermatophyta</taxon>
        <taxon>Magnoliopsida</taxon>
        <taxon>Liliopsida</taxon>
        <taxon>Poales</taxon>
        <taxon>Poaceae</taxon>
        <taxon>BOP clade</taxon>
        <taxon>Pooideae</taxon>
        <taxon>Triticodae</taxon>
        <taxon>Triticeae</taxon>
        <taxon>Triticinae</taxon>
        <taxon>Aegilops</taxon>
    </lineage>
</organism>
<reference evidence="2" key="4">
    <citation type="submission" date="2019-03" db="UniProtKB">
        <authorList>
            <consortium name="EnsemblPlants"/>
        </authorList>
    </citation>
    <scope>IDENTIFICATION</scope>
</reference>
<dbReference type="EnsemblPlants" id="AET7Gv20582900.1">
    <property type="protein sequence ID" value="AET7Gv20582900.1"/>
    <property type="gene ID" value="AET7Gv20582900"/>
</dbReference>
<feature type="signal peptide" evidence="1">
    <location>
        <begin position="1"/>
        <end position="23"/>
    </location>
</feature>
<dbReference type="Proteomes" id="UP000015105">
    <property type="component" value="Chromosome 7D"/>
</dbReference>
<evidence type="ECO:0000313" key="2">
    <source>
        <dbReference type="EnsemblPlants" id="AET7Gv20582900.1"/>
    </source>
</evidence>
<proteinExistence type="predicted"/>